<dbReference type="InterPro" id="IPR003451">
    <property type="entry name" value="LytB/IspH"/>
</dbReference>
<feature type="binding site" evidence="5">
    <location>
        <position position="223"/>
    </location>
    <ligand>
        <name>(2E)-4-hydroxy-3-methylbut-2-enyl diphosphate</name>
        <dbReference type="ChEBI" id="CHEBI:128753"/>
    </ligand>
</feature>
<reference evidence="6 7" key="1">
    <citation type="submission" date="2020-11" db="EMBL/GenBank/DDBJ databases">
        <title>Treponema Peruensis nv. sp., first commensal Treponema isolated from human feces.</title>
        <authorList>
            <person name="Belkhou C."/>
            <person name="Raes J."/>
        </authorList>
    </citation>
    <scope>NUCLEOTIDE SEQUENCE [LARGE SCALE GENOMIC DNA]</scope>
    <source>
        <strain evidence="6 7">RCC2812</strain>
    </source>
</reference>
<dbReference type="UniPathway" id="UPA00059">
    <property type="reaction ID" value="UER00105"/>
</dbReference>
<comment type="caution">
    <text evidence="5">Lacks conserved residue(s) required for the propagation of feature annotation.</text>
</comment>
<keyword evidence="2 5" id="KW-0479">Metal-binding</keyword>
<dbReference type="NCBIfam" id="TIGR00216">
    <property type="entry name" value="ispH_lytB"/>
    <property type="match status" value="1"/>
</dbReference>
<feature type="binding site" evidence="5">
    <location>
        <position position="79"/>
    </location>
    <ligand>
        <name>(2E)-4-hydroxy-3-methylbut-2-enyl diphosphate</name>
        <dbReference type="ChEBI" id="CHEBI:128753"/>
    </ligand>
</feature>
<evidence type="ECO:0000256" key="5">
    <source>
        <dbReference type="HAMAP-Rule" id="MF_00191"/>
    </source>
</evidence>
<keyword evidence="5" id="KW-0414">Isoprene biosynthesis</keyword>
<feature type="binding site" evidence="5">
    <location>
        <position position="12"/>
    </location>
    <ligand>
        <name>[4Fe-4S] cluster</name>
        <dbReference type="ChEBI" id="CHEBI:49883"/>
    </ligand>
</feature>
<feature type="binding site" evidence="5">
    <location>
        <position position="266"/>
    </location>
    <ligand>
        <name>isopentenyl diphosphate</name>
        <dbReference type="ChEBI" id="CHEBI:128769"/>
    </ligand>
</feature>
<feature type="binding site" evidence="5">
    <location>
        <position position="266"/>
    </location>
    <ligand>
        <name>dimethylallyl diphosphate</name>
        <dbReference type="ChEBI" id="CHEBI:57623"/>
    </ligand>
</feature>
<organism evidence="6 7">
    <name type="scientific">Treponema peruense</name>
    <dbReference type="NCBI Taxonomy" id="2787628"/>
    <lineage>
        <taxon>Bacteria</taxon>
        <taxon>Pseudomonadati</taxon>
        <taxon>Spirochaetota</taxon>
        <taxon>Spirochaetia</taxon>
        <taxon>Spirochaetales</taxon>
        <taxon>Treponemataceae</taxon>
        <taxon>Treponema</taxon>
    </lineage>
</organism>
<feature type="binding site" evidence="5">
    <location>
        <position position="195"/>
    </location>
    <ligand>
        <name>[4Fe-4S] cluster</name>
        <dbReference type="ChEBI" id="CHEBI:49883"/>
    </ligand>
</feature>
<dbReference type="Pfam" id="PF02401">
    <property type="entry name" value="LYTB"/>
    <property type="match status" value="1"/>
</dbReference>
<feature type="binding site" evidence="5">
    <location>
        <position position="79"/>
    </location>
    <ligand>
        <name>dimethylallyl diphosphate</name>
        <dbReference type="ChEBI" id="CHEBI:57623"/>
    </ligand>
</feature>
<feature type="binding site" evidence="5">
    <location>
        <position position="44"/>
    </location>
    <ligand>
        <name>isopentenyl diphosphate</name>
        <dbReference type="ChEBI" id="CHEBI:128769"/>
    </ligand>
</feature>
<keyword evidence="1 5" id="KW-0004">4Fe-4S</keyword>
<comment type="function">
    <text evidence="5">Catalyzes the conversion of 1-hydroxy-2-methyl-2-(E)-butenyl 4-diphosphate (HMBPP) into a mixture of isopentenyl diphosphate (IPP) and dimethylallyl diphosphate (DMAPP). Acts in the terminal step of the DOXP/MEP pathway for isoprenoid precursor biosynthesis.</text>
</comment>
<feature type="binding site" evidence="5">
    <location>
        <position position="129"/>
    </location>
    <ligand>
        <name>(2E)-4-hydroxy-3-methylbut-2-enyl diphosphate</name>
        <dbReference type="ChEBI" id="CHEBI:128753"/>
    </ligand>
</feature>
<sequence length="281" mass="30408">MKVIRARILGYCMGVRRAVETAFRALDENAGTDKKVFTLGPLIHNPSVLGVLENRGMSVLDARDLSVVDKNSVVVVRAHGTTPAVMKDLEDRAQIVLDATCPRVHLSQKRAAEWAARGFTVIVAGDRNHGEVVSISAYADGKAIVIENTREALALEIPQKSVLIAQTTFSPDEFSAIAQILKEKNADIQVFNSICSATMERQNALRDLQGKADGILVIGGKNSANTRRLFETAASICKNAALIENQDEIPRVFFDLETVAITAGASTPDQVIDAVEQKLLS</sequence>
<keyword evidence="5 6" id="KW-0560">Oxidoreductase</keyword>
<protein>
    <recommendedName>
        <fullName evidence="5">4-hydroxy-3-methylbut-2-enyl diphosphate reductase</fullName>
        <shortName evidence="5">HMBPP reductase</shortName>
        <ecNumber evidence="5">1.17.7.4</ecNumber>
    </recommendedName>
</protein>
<comment type="pathway">
    <text evidence="5">Isoprenoid biosynthesis; isopentenyl diphosphate biosynthesis via DXP pathway; isopentenyl diphosphate from 1-deoxy-D-xylulose 5-phosphate: step 6/6.</text>
</comment>
<comment type="cofactor">
    <cofactor evidence="5">
        <name>[4Fe-4S] cluster</name>
        <dbReference type="ChEBI" id="CHEBI:49883"/>
    </cofactor>
    <text evidence="5">Binds 1 [4Fe-4S] cluster per subunit.</text>
</comment>
<dbReference type="EMBL" id="CP064936">
    <property type="protein sequence ID" value="QQA01424.1"/>
    <property type="molecule type" value="Genomic_DNA"/>
</dbReference>
<dbReference type="Gene3D" id="3.40.1010.20">
    <property type="entry name" value="4-hydroxy-3-methylbut-2-enyl diphosphate reductase, catalytic domain"/>
    <property type="match status" value="2"/>
</dbReference>
<feature type="binding site" evidence="5">
    <location>
        <position position="225"/>
    </location>
    <ligand>
        <name>dimethylallyl diphosphate</name>
        <dbReference type="ChEBI" id="CHEBI:57623"/>
    </ligand>
</feature>
<feature type="binding site" evidence="5">
    <location>
        <position position="266"/>
    </location>
    <ligand>
        <name>(2E)-4-hydroxy-3-methylbut-2-enyl diphosphate</name>
        <dbReference type="ChEBI" id="CHEBI:128753"/>
    </ligand>
</feature>
<dbReference type="PANTHER" id="PTHR30426:SF0">
    <property type="entry name" value="4-HYDROXY-3-METHYLBUT-2-ENYL DIPHOSPHATE REDUCTASE"/>
    <property type="match status" value="1"/>
</dbReference>
<comment type="similarity">
    <text evidence="5">Belongs to the IspH family.</text>
</comment>
<evidence type="ECO:0000256" key="3">
    <source>
        <dbReference type="ARBA" id="ARBA00023004"/>
    </source>
</evidence>
<dbReference type="Proteomes" id="UP000595224">
    <property type="component" value="Chromosome"/>
</dbReference>
<dbReference type="GO" id="GO:0046872">
    <property type="term" value="F:metal ion binding"/>
    <property type="evidence" value="ECO:0007669"/>
    <property type="project" value="UniProtKB-KW"/>
</dbReference>
<feature type="binding site" evidence="5">
    <location>
        <position position="225"/>
    </location>
    <ligand>
        <name>(2E)-4-hydroxy-3-methylbut-2-enyl diphosphate</name>
        <dbReference type="ChEBI" id="CHEBI:128753"/>
    </ligand>
</feature>
<dbReference type="UniPathway" id="UPA00056">
    <property type="reaction ID" value="UER00097"/>
</dbReference>
<evidence type="ECO:0000256" key="4">
    <source>
        <dbReference type="ARBA" id="ARBA00023014"/>
    </source>
</evidence>
<feature type="binding site" evidence="5">
    <location>
        <position position="79"/>
    </location>
    <ligand>
        <name>isopentenyl diphosphate</name>
        <dbReference type="ChEBI" id="CHEBI:128769"/>
    </ligand>
</feature>
<dbReference type="GO" id="GO:0051539">
    <property type="term" value="F:4 iron, 4 sulfur cluster binding"/>
    <property type="evidence" value="ECO:0007669"/>
    <property type="project" value="UniProtKB-UniRule"/>
</dbReference>
<dbReference type="HAMAP" id="MF_00191">
    <property type="entry name" value="IspH"/>
    <property type="match status" value="1"/>
</dbReference>
<proteinExistence type="inferred from homology"/>
<comment type="pathway">
    <text evidence="5">Isoprenoid biosynthesis; dimethylallyl diphosphate biosynthesis; dimethylallyl diphosphate from (2E)-4-hydroxy-3-methylbutenyl diphosphate: step 1/1.</text>
</comment>
<evidence type="ECO:0000256" key="2">
    <source>
        <dbReference type="ARBA" id="ARBA00022723"/>
    </source>
</evidence>
<dbReference type="GO" id="GO:0050992">
    <property type="term" value="P:dimethylallyl diphosphate biosynthetic process"/>
    <property type="evidence" value="ECO:0007669"/>
    <property type="project" value="UniProtKB-UniRule"/>
</dbReference>
<dbReference type="GO" id="GO:0019288">
    <property type="term" value="P:isopentenyl diphosphate biosynthetic process, methylerythritol 4-phosphate pathway"/>
    <property type="evidence" value="ECO:0007669"/>
    <property type="project" value="UniProtKB-UniRule"/>
</dbReference>
<dbReference type="AlphaFoldDB" id="A0A7T3RE42"/>
<feature type="binding site" evidence="5">
    <location>
        <position position="44"/>
    </location>
    <ligand>
        <name>(2E)-4-hydroxy-3-methylbut-2-enyl diphosphate</name>
        <dbReference type="ChEBI" id="CHEBI:128753"/>
    </ligand>
</feature>
<feature type="binding site" evidence="5">
    <location>
        <position position="129"/>
    </location>
    <ligand>
        <name>dimethylallyl diphosphate</name>
        <dbReference type="ChEBI" id="CHEBI:57623"/>
    </ligand>
</feature>
<evidence type="ECO:0000313" key="6">
    <source>
        <dbReference type="EMBL" id="QQA01424.1"/>
    </source>
</evidence>
<name>A0A7T3RE42_9SPIR</name>
<dbReference type="RefSeq" id="WP_198442959.1">
    <property type="nucleotide sequence ID" value="NZ_CBCSHE010000012.1"/>
</dbReference>
<keyword evidence="7" id="KW-1185">Reference proteome</keyword>
<feature type="binding site" evidence="5">
    <location>
        <position position="44"/>
    </location>
    <ligand>
        <name>dimethylallyl diphosphate</name>
        <dbReference type="ChEBI" id="CHEBI:57623"/>
    </ligand>
</feature>
<feature type="binding site" evidence="5">
    <location>
        <position position="167"/>
    </location>
    <ligand>
        <name>(2E)-4-hydroxy-3-methylbut-2-enyl diphosphate</name>
        <dbReference type="ChEBI" id="CHEBI:128753"/>
    </ligand>
</feature>
<feature type="active site" description="Proton donor" evidence="5">
    <location>
        <position position="131"/>
    </location>
</feature>
<dbReference type="Gene3D" id="3.40.50.11270">
    <property type="match status" value="1"/>
</dbReference>
<comment type="catalytic activity">
    <reaction evidence="5">
        <text>dimethylallyl diphosphate + 2 oxidized [2Fe-2S]-[ferredoxin] + H2O = (2E)-4-hydroxy-3-methylbut-2-enyl diphosphate + 2 reduced [2Fe-2S]-[ferredoxin] + 2 H(+)</text>
        <dbReference type="Rhea" id="RHEA:24825"/>
        <dbReference type="Rhea" id="RHEA-COMP:10000"/>
        <dbReference type="Rhea" id="RHEA-COMP:10001"/>
        <dbReference type="ChEBI" id="CHEBI:15377"/>
        <dbReference type="ChEBI" id="CHEBI:15378"/>
        <dbReference type="ChEBI" id="CHEBI:33737"/>
        <dbReference type="ChEBI" id="CHEBI:33738"/>
        <dbReference type="ChEBI" id="CHEBI:57623"/>
        <dbReference type="ChEBI" id="CHEBI:128753"/>
        <dbReference type="EC" id="1.17.7.4"/>
    </reaction>
</comment>
<feature type="binding site" evidence="5">
    <location>
        <position position="129"/>
    </location>
    <ligand>
        <name>isopentenyl diphosphate</name>
        <dbReference type="ChEBI" id="CHEBI:128769"/>
    </ligand>
</feature>
<gene>
    <name evidence="5 6" type="primary">ispH</name>
    <name evidence="6" type="ORF">IWA51_02050</name>
</gene>
<dbReference type="EC" id="1.17.7.4" evidence="5"/>
<feature type="binding site" evidence="5">
    <location>
        <position position="223"/>
    </location>
    <ligand>
        <name>dimethylallyl diphosphate</name>
        <dbReference type="ChEBI" id="CHEBI:57623"/>
    </ligand>
</feature>
<dbReference type="GO" id="GO:0051745">
    <property type="term" value="F:4-hydroxy-3-methylbut-2-enyl diphosphate reductase activity"/>
    <property type="evidence" value="ECO:0007669"/>
    <property type="project" value="UniProtKB-UniRule"/>
</dbReference>
<feature type="binding site" evidence="5">
    <location>
        <position position="101"/>
    </location>
    <ligand>
        <name>[4Fe-4S] cluster</name>
        <dbReference type="ChEBI" id="CHEBI:49883"/>
    </ligand>
</feature>
<feature type="binding site" evidence="5">
    <location>
        <position position="223"/>
    </location>
    <ligand>
        <name>isopentenyl diphosphate</name>
        <dbReference type="ChEBI" id="CHEBI:128769"/>
    </ligand>
</feature>
<evidence type="ECO:0000256" key="1">
    <source>
        <dbReference type="ARBA" id="ARBA00022485"/>
    </source>
</evidence>
<feature type="binding site" evidence="5">
    <location>
        <position position="225"/>
    </location>
    <ligand>
        <name>isopentenyl diphosphate</name>
        <dbReference type="ChEBI" id="CHEBI:128769"/>
    </ligand>
</feature>
<dbReference type="KEGG" id="tper:IWA51_02050"/>
<keyword evidence="3 5" id="KW-0408">Iron</keyword>
<keyword evidence="4 5" id="KW-0411">Iron-sulfur</keyword>
<evidence type="ECO:0000313" key="7">
    <source>
        <dbReference type="Proteomes" id="UP000595224"/>
    </source>
</evidence>
<comment type="catalytic activity">
    <reaction evidence="5">
        <text>isopentenyl diphosphate + 2 oxidized [2Fe-2S]-[ferredoxin] + H2O = (2E)-4-hydroxy-3-methylbut-2-enyl diphosphate + 2 reduced [2Fe-2S]-[ferredoxin] + 2 H(+)</text>
        <dbReference type="Rhea" id="RHEA:24488"/>
        <dbReference type="Rhea" id="RHEA-COMP:10000"/>
        <dbReference type="Rhea" id="RHEA-COMP:10001"/>
        <dbReference type="ChEBI" id="CHEBI:15377"/>
        <dbReference type="ChEBI" id="CHEBI:15378"/>
        <dbReference type="ChEBI" id="CHEBI:33737"/>
        <dbReference type="ChEBI" id="CHEBI:33738"/>
        <dbReference type="ChEBI" id="CHEBI:128753"/>
        <dbReference type="ChEBI" id="CHEBI:128769"/>
        <dbReference type="EC" id="1.17.7.4"/>
    </reaction>
</comment>
<dbReference type="PANTHER" id="PTHR30426">
    <property type="entry name" value="4-HYDROXY-3-METHYLBUT-2-ENYL DIPHOSPHATE REDUCTASE"/>
    <property type="match status" value="1"/>
</dbReference>
<dbReference type="CDD" id="cd13944">
    <property type="entry name" value="lytB_ispH"/>
    <property type="match status" value="1"/>
</dbReference>
<dbReference type="GO" id="GO:0016114">
    <property type="term" value="P:terpenoid biosynthetic process"/>
    <property type="evidence" value="ECO:0007669"/>
    <property type="project" value="UniProtKB-UniRule"/>
</dbReference>
<accession>A0A7T3RE42</accession>